<dbReference type="AlphaFoldDB" id="A0A2C9V7N6"/>
<gene>
    <name evidence="2" type="ORF">MANES_10G140000</name>
</gene>
<evidence type="ECO:0008006" key="3">
    <source>
        <dbReference type="Google" id="ProtNLM"/>
    </source>
</evidence>
<organism evidence="2">
    <name type="scientific">Manihot esculenta</name>
    <name type="common">Cassava</name>
    <name type="synonym">Jatropha manihot</name>
    <dbReference type="NCBI Taxonomy" id="3983"/>
    <lineage>
        <taxon>Eukaryota</taxon>
        <taxon>Viridiplantae</taxon>
        <taxon>Streptophyta</taxon>
        <taxon>Embryophyta</taxon>
        <taxon>Tracheophyta</taxon>
        <taxon>Spermatophyta</taxon>
        <taxon>Magnoliopsida</taxon>
        <taxon>eudicotyledons</taxon>
        <taxon>Gunneridae</taxon>
        <taxon>Pentapetalae</taxon>
        <taxon>rosids</taxon>
        <taxon>fabids</taxon>
        <taxon>Malpighiales</taxon>
        <taxon>Euphorbiaceae</taxon>
        <taxon>Crotonoideae</taxon>
        <taxon>Manihoteae</taxon>
        <taxon>Manihot</taxon>
    </lineage>
</organism>
<evidence type="ECO:0000313" key="2">
    <source>
        <dbReference type="EMBL" id="OAY39988.1"/>
    </source>
</evidence>
<keyword evidence="1" id="KW-0175">Coiled coil</keyword>
<proteinExistence type="predicted"/>
<reference evidence="2" key="1">
    <citation type="submission" date="2016-02" db="EMBL/GenBank/DDBJ databases">
        <title>WGS assembly of Manihot esculenta.</title>
        <authorList>
            <person name="Bredeson J.V."/>
            <person name="Prochnik S.E."/>
            <person name="Lyons J.B."/>
            <person name="Schmutz J."/>
            <person name="Grimwood J."/>
            <person name="Vrebalov J."/>
            <person name="Bart R.S."/>
            <person name="Amuge T."/>
            <person name="Ferguson M.E."/>
            <person name="Green R."/>
            <person name="Putnam N."/>
            <person name="Stites J."/>
            <person name="Rounsley S."/>
            <person name="Rokhsar D.S."/>
        </authorList>
    </citation>
    <scope>NUCLEOTIDE SEQUENCE [LARGE SCALE GENOMIC DNA]</scope>
    <source>
        <tissue evidence="2">Leaf</tissue>
    </source>
</reference>
<feature type="coiled-coil region" evidence="1">
    <location>
        <begin position="25"/>
        <end position="52"/>
    </location>
</feature>
<sequence length="153" mass="17804">MMEDINSAATLISCLWNSTSGQASYICYDETLETLKNKMRQLRSQMNDMKREVGNVKNPREEVKEWISMVEEIEKKVGELIDHGSKEIEKNCVEGYCAKRWWSKYKIGKEIESKLIRVGDLRKDGIYYSQLMLNDRFLSSESIKGLDPRNRGP</sequence>
<accession>A0A2C9V7N6</accession>
<evidence type="ECO:0000256" key="1">
    <source>
        <dbReference type="SAM" id="Coils"/>
    </source>
</evidence>
<name>A0A2C9V7N6_MANES</name>
<protein>
    <recommendedName>
        <fullName evidence="3">Rx N-terminal domain-containing protein</fullName>
    </recommendedName>
</protein>
<dbReference type="EMBL" id="CM004396">
    <property type="protein sequence ID" value="OAY39988.1"/>
    <property type="molecule type" value="Genomic_DNA"/>
</dbReference>